<dbReference type="Proteomes" id="UP000314294">
    <property type="component" value="Unassembled WGS sequence"/>
</dbReference>
<evidence type="ECO:0000313" key="1">
    <source>
        <dbReference type="EMBL" id="TNN61919.1"/>
    </source>
</evidence>
<reference evidence="1 2" key="1">
    <citation type="submission" date="2019-03" db="EMBL/GenBank/DDBJ databases">
        <title>First draft genome of Liparis tanakae, snailfish: a comprehensive survey of snailfish specific genes.</title>
        <authorList>
            <person name="Kim W."/>
            <person name="Song I."/>
            <person name="Jeong J.-H."/>
            <person name="Kim D."/>
            <person name="Kim S."/>
            <person name="Ryu S."/>
            <person name="Song J.Y."/>
            <person name="Lee S.K."/>
        </authorList>
    </citation>
    <scope>NUCLEOTIDE SEQUENCE [LARGE SCALE GENOMIC DNA]</scope>
    <source>
        <tissue evidence="1">Muscle</tissue>
    </source>
</reference>
<sequence length="168" mass="17752">MRSISLVPIAPSVELETQTVALENPASPAKSLQANHPGSTRRASPVFFTKCETLSRASSDSFRGTALNPSTPLLHPANTNTPSSHWKTSVFLGQGRGPTFNLPQLSHMKQLDCGQGKQAGRSWGIFLYAAPNKRNVTAPTHSPGDLGVPGPSVALGLEINRSIRSSGA</sequence>
<keyword evidence="2" id="KW-1185">Reference proteome</keyword>
<protein>
    <submittedName>
        <fullName evidence="1">Uncharacterized protein</fullName>
    </submittedName>
</protein>
<proteinExistence type="predicted"/>
<name>A0A4Z2H7X9_9TELE</name>
<comment type="caution">
    <text evidence="1">The sequence shown here is derived from an EMBL/GenBank/DDBJ whole genome shotgun (WGS) entry which is preliminary data.</text>
</comment>
<gene>
    <name evidence="1" type="ORF">EYF80_027846</name>
</gene>
<evidence type="ECO:0000313" key="2">
    <source>
        <dbReference type="Proteomes" id="UP000314294"/>
    </source>
</evidence>
<dbReference type="AlphaFoldDB" id="A0A4Z2H7X9"/>
<accession>A0A4Z2H7X9</accession>
<dbReference type="EMBL" id="SRLO01000305">
    <property type="protein sequence ID" value="TNN61919.1"/>
    <property type="molecule type" value="Genomic_DNA"/>
</dbReference>
<organism evidence="1 2">
    <name type="scientific">Liparis tanakae</name>
    <name type="common">Tanaka's snailfish</name>
    <dbReference type="NCBI Taxonomy" id="230148"/>
    <lineage>
        <taxon>Eukaryota</taxon>
        <taxon>Metazoa</taxon>
        <taxon>Chordata</taxon>
        <taxon>Craniata</taxon>
        <taxon>Vertebrata</taxon>
        <taxon>Euteleostomi</taxon>
        <taxon>Actinopterygii</taxon>
        <taxon>Neopterygii</taxon>
        <taxon>Teleostei</taxon>
        <taxon>Neoteleostei</taxon>
        <taxon>Acanthomorphata</taxon>
        <taxon>Eupercaria</taxon>
        <taxon>Perciformes</taxon>
        <taxon>Cottioidei</taxon>
        <taxon>Cottales</taxon>
        <taxon>Liparidae</taxon>
        <taxon>Liparis</taxon>
    </lineage>
</organism>